<dbReference type="CDD" id="cd00412">
    <property type="entry name" value="pyrophosphatase"/>
    <property type="match status" value="1"/>
</dbReference>
<evidence type="ECO:0000256" key="2">
    <source>
        <dbReference type="ARBA" id="ARBA00006220"/>
    </source>
</evidence>
<comment type="similarity">
    <text evidence="2">Belongs to the PPase family.</text>
</comment>
<dbReference type="GO" id="GO:0004427">
    <property type="term" value="F:inorganic diphosphate phosphatase activity"/>
    <property type="evidence" value="ECO:0007669"/>
    <property type="project" value="UniProtKB-EC"/>
</dbReference>
<dbReference type="Pfam" id="PF00719">
    <property type="entry name" value="Pyrophosphatase"/>
    <property type="match status" value="1"/>
</dbReference>
<dbReference type="STRING" id="195883.A0A482X7Y4"/>
<dbReference type="PANTHER" id="PTHR10286">
    <property type="entry name" value="INORGANIC PYROPHOSPHATASE"/>
    <property type="match status" value="1"/>
</dbReference>
<evidence type="ECO:0000313" key="8">
    <source>
        <dbReference type="Proteomes" id="UP000291343"/>
    </source>
</evidence>
<dbReference type="EC" id="3.6.1.1" evidence="3"/>
<dbReference type="AlphaFoldDB" id="A0A482X7Y4"/>
<evidence type="ECO:0000256" key="5">
    <source>
        <dbReference type="ARBA" id="ARBA00022801"/>
    </source>
</evidence>
<dbReference type="Proteomes" id="UP000291343">
    <property type="component" value="Unassembled WGS sequence"/>
</dbReference>
<comment type="cofactor">
    <cofactor evidence="1">
        <name>Mg(2+)</name>
        <dbReference type="ChEBI" id="CHEBI:18420"/>
    </cofactor>
</comment>
<dbReference type="InParanoid" id="A0A482X7Y4"/>
<evidence type="ECO:0000256" key="4">
    <source>
        <dbReference type="ARBA" id="ARBA00022723"/>
    </source>
</evidence>
<sequence length="345" mass="39749">MNNIQVLILLIILMEIYHTIRNQFDKSSIIFEHILFLISTMFCGFLPGYCSTFPTDYTLEESGTKNTLEFRIYFAYKNEFISPVHDIPILHNETSDIYNMIVEIPRWSNAKMEMNMVEPLNPIKQDVKNGKLRFVHNLYPFHGYPWNYGALPQTWETPLGGDSLKGDNDPIDVIEIGRKKHEMGDIIQVKVLGALGLVDDGEMDWKVIAIDVTDPLAKKLEDVSDLSKLGNVVPTYFKWFKYYKYADNKKINRFISNELLNKTETLKVIDDTHNHWKSLISKTGDINNRNCYHTIRKPGTHDSCLISSREANAIVMNNKVMSLFTGSEGNAIIPTEDYLFHLNID</sequence>
<dbReference type="SMR" id="A0A482X7Y4"/>
<evidence type="ECO:0000313" key="7">
    <source>
        <dbReference type="EMBL" id="RZF41550.1"/>
    </source>
</evidence>
<organism evidence="7 8">
    <name type="scientific">Laodelphax striatellus</name>
    <name type="common">Small brown planthopper</name>
    <name type="synonym">Delphax striatella</name>
    <dbReference type="NCBI Taxonomy" id="195883"/>
    <lineage>
        <taxon>Eukaryota</taxon>
        <taxon>Metazoa</taxon>
        <taxon>Ecdysozoa</taxon>
        <taxon>Arthropoda</taxon>
        <taxon>Hexapoda</taxon>
        <taxon>Insecta</taxon>
        <taxon>Pterygota</taxon>
        <taxon>Neoptera</taxon>
        <taxon>Paraneoptera</taxon>
        <taxon>Hemiptera</taxon>
        <taxon>Auchenorrhyncha</taxon>
        <taxon>Fulgoroidea</taxon>
        <taxon>Delphacidae</taxon>
        <taxon>Criomorphinae</taxon>
        <taxon>Laodelphax</taxon>
    </lineage>
</organism>
<dbReference type="EMBL" id="QKKF02016774">
    <property type="protein sequence ID" value="RZF41550.1"/>
    <property type="molecule type" value="Genomic_DNA"/>
</dbReference>
<reference evidence="7 8" key="1">
    <citation type="journal article" date="2017" name="Gigascience">
        <title>Genome sequence of the small brown planthopper, Laodelphax striatellus.</title>
        <authorList>
            <person name="Zhu J."/>
            <person name="Jiang F."/>
            <person name="Wang X."/>
            <person name="Yang P."/>
            <person name="Bao Y."/>
            <person name="Zhao W."/>
            <person name="Wang W."/>
            <person name="Lu H."/>
            <person name="Wang Q."/>
            <person name="Cui N."/>
            <person name="Li J."/>
            <person name="Chen X."/>
            <person name="Luo L."/>
            <person name="Yu J."/>
            <person name="Kang L."/>
            <person name="Cui F."/>
        </authorList>
    </citation>
    <scope>NUCLEOTIDE SEQUENCE [LARGE SCALE GENOMIC DNA]</scope>
    <source>
        <strain evidence="7">Lst14</strain>
    </source>
</reference>
<dbReference type="InterPro" id="IPR036649">
    <property type="entry name" value="Pyrophosphatase_sf"/>
</dbReference>
<comment type="caution">
    <text evidence="7">The sequence shown here is derived from an EMBL/GenBank/DDBJ whole genome shotgun (WGS) entry which is preliminary data.</text>
</comment>
<dbReference type="Gene3D" id="3.90.80.10">
    <property type="entry name" value="Inorganic pyrophosphatase"/>
    <property type="match status" value="1"/>
</dbReference>
<protein>
    <recommendedName>
        <fullName evidence="3">inorganic diphosphatase</fullName>
        <ecNumber evidence="3">3.6.1.1</ecNumber>
    </recommendedName>
</protein>
<keyword evidence="6" id="KW-0460">Magnesium</keyword>
<evidence type="ECO:0000256" key="3">
    <source>
        <dbReference type="ARBA" id="ARBA00012146"/>
    </source>
</evidence>
<keyword evidence="5" id="KW-0378">Hydrolase</keyword>
<keyword evidence="8" id="KW-1185">Reference proteome</keyword>
<evidence type="ECO:0000256" key="6">
    <source>
        <dbReference type="ARBA" id="ARBA00022842"/>
    </source>
</evidence>
<dbReference type="SUPFAM" id="SSF50324">
    <property type="entry name" value="Inorganic pyrophosphatase"/>
    <property type="match status" value="1"/>
</dbReference>
<accession>A0A482X7Y4</accession>
<gene>
    <name evidence="7" type="ORF">LSTR_LSTR000264</name>
</gene>
<dbReference type="OrthoDB" id="1608002at2759"/>
<evidence type="ECO:0000256" key="1">
    <source>
        <dbReference type="ARBA" id="ARBA00001946"/>
    </source>
</evidence>
<keyword evidence="4" id="KW-0479">Metal-binding</keyword>
<dbReference type="GO" id="GO:0000287">
    <property type="term" value="F:magnesium ion binding"/>
    <property type="evidence" value="ECO:0007669"/>
    <property type="project" value="InterPro"/>
</dbReference>
<dbReference type="GO" id="GO:0005737">
    <property type="term" value="C:cytoplasm"/>
    <property type="evidence" value="ECO:0007669"/>
    <property type="project" value="InterPro"/>
</dbReference>
<name>A0A482X7Y4_LAOST</name>
<proteinExistence type="inferred from homology"/>
<dbReference type="InterPro" id="IPR008162">
    <property type="entry name" value="Pyrophosphatase"/>
</dbReference>
<dbReference type="PROSITE" id="PS00387">
    <property type="entry name" value="PPASE"/>
    <property type="match status" value="1"/>
</dbReference>
<dbReference type="GO" id="GO:0006796">
    <property type="term" value="P:phosphate-containing compound metabolic process"/>
    <property type="evidence" value="ECO:0007669"/>
    <property type="project" value="InterPro"/>
</dbReference>